<dbReference type="InterPro" id="IPR015231">
    <property type="entry name" value="DUF1934"/>
</dbReference>
<dbReference type="RefSeq" id="WP_127200742.1">
    <property type="nucleotide sequence ID" value="NZ_RZNX01000012.1"/>
</dbReference>
<reference evidence="1 2" key="1">
    <citation type="submission" date="2018-12" db="EMBL/GenBank/DDBJ databases">
        <authorList>
            <person name="Sun L."/>
            <person name="Chen Z."/>
        </authorList>
    </citation>
    <scope>NUCLEOTIDE SEQUENCE [LARGE SCALE GENOMIC DNA]</scope>
    <source>
        <strain evidence="1 2">3-5-3</strain>
    </source>
</reference>
<gene>
    <name evidence="1" type="ORF">EJP77_18480</name>
</gene>
<dbReference type="Pfam" id="PF09148">
    <property type="entry name" value="DUF1934"/>
    <property type="match status" value="1"/>
</dbReference>
<proteinExistence type="predicted"/>
<comment type="caution">
    <text evidence="1">The sequence shown here is derived from an EMBL/GenBank/DDBJ whole genome shotgun (WGS) entry which is preliminary data.</text>
</comment>
<protein>
    <submittedName>
        <fullName evidence="1">DUF1934 domain-containing protein</fullName>
    </submittedName>
</protein>
<sequence length="141" mass="15570">MPDHTPAFITLTSLQDGTETVQSYRGQVFSAGGAIYLKYEERGQGPTGGEEVTRATVKITPGELKLIRHGTVESSQTFQAGRRLPGYYRAAYTSFNLSTETHSLTLDLDGLSGTAKWKYDLYVFDELAGQFDISLHIQEEA</sequence>
<accession>A0A433X1K6</accession>
<keyword evidence="2" id="KW-1185">Reference proteome</keyword>
<evidence type="ECO:0000313" key="2">
    <source>
        <dbReference type="Proteomes" id="UP000272464"/>
    </source>
</evidence>
<dbReference type="EMBL" id="RZNX01000012">
    <property type="protein sequence ID" value="RUT28003.1"/>
    <property type="molecule type" value="Genomic_DNA"/>
</dbReference>
<dbReference type="OrthoDB" id="2641675at2"/>
<organism evidence="1 2">
    <name type="scientific">Paenibacillus zeisoli</name>
    <dbReference type="NCBI Taxonomy" id="2496267"/>
    <lineage>
        <taxon>Bacteria</taxon>
        <taxon>Bacillati</taxon>
        <taxon>Bacillota</taxon>
        <taxon>Bacilli</taxon>
        <taxon>Bacillales</taxon>
        <taxon>Paenibacillaceae</taxon>
        <taxon>Paenibacillus</taxon>
    </lineage>
</organism>
<name>A0A433X1K6_9BACL</name>
<dbReference type="Proteomes" id="UP000272464">
    <property type="component" value="Unassembled WGS sequence"/>
</dbReference>
<dbReference type="AlphaFoldDB" id="A0A433X1K6"/>
<evidence type="ECO:0000313" key="1">
    <source>
        <dbReference type="EMBL" id="RUT28003.1"/>
    </source>
</evidence>
<dbReference type="Gene3D" id="2.40.128.20">
    <property type="match status" value="1"/>
</dbReference>
<dbReference type="SUPFAM" id="SSF50814">
    <property type="entry name" value="Lipocalins"/>
    <property type="match status" value="1"/>
</dbReference>
<dbReference type="InterPro" id="IPR012674">
    <property type="entry name" value="Calycin"/>
</dbReference>